<dbReference type="Proteomes" id="UP000001217">
    <property type="component" value="Chromosome I"/>
</dbReference>
<dbReference type="AlphaFoldDB" id="C3LPH4"/>
<proteinExistence type="predicted"/>
<evidence type="ECO:0000313" key="2">
    <source>
        <dbReference type="Proteomes" id="UP000001217"/>
    </source>
</evidence>
<name>C3LPH4_VIBCM</name>
<evidence type="ECO:0000313" key="1">
    <source>
        <dbReference type="EMBL" id="ACP06394.1"/>
    </source>
</evidence>
<gene>
    <name evidence="1" type="ordered locus">VCM66_2092</name>
</gene>
<dbReference type="HOGENOM" id="CLU_3359119_0_0_6"/>
<reference evidence="1 2" key="1">
    <citation type="journal article" date="2008" name="PLoS ONE">
        <title>A recalibrated molecular clock and independent origins for the cholera pandemic clones.</title>
        <authorList>
            <person name="Feng L."/>
            <person name="Reeves P.R."/>
            <person name="Lan R."/>
            <person name="Ren Y."/>
            <person name="Gao C."/>
            <person name="Zhou Z."/>
            <person name="Ren Y."/>
            <person name="Cheng J."/>
            <person name="Wang W."/>
            <person name="Wang J."/>
            <person name="Qian W."/>
            <person name="Li D."/>
            <person name="Wang L."/>
        </authorList>
    </citation>
    <scope>NUCLEOTIDE SEQUENCE [LARGE SCALE GENOMIC DNA]</scope>
    <source>
        <strain evidence="1 2">M66-2</strain>
    </source>
</reference>
<organism evidence="1 2">
    <name type="scientific">Vibrio cholerae serotype O1 (strain M66-2)</name>
    <dbReference type="NCBI Taxonomy" id="579112"/>
    <lineage>
        <taxon>Bacteria</taxon>
        <taxon>Pseudomonadati</taxon>
        <taxon>Pseudomonadota</taxon>
        <taxon>Gammaproteobacteria</taxon>
        <taxon>Vibrionales</taxon>
        <taxon>Vibrionaceae</taxon>
        <taxon>Vibrio</taxon>
    </lineage>
</organism>
<protein>
    <submittedName>
        <fullName evidence="1">Uncharacterized protein</fullName>
    </submittedName>
</protein>
<dbReference type="EMBL" id="CP001233">
    <property type="protein sequence ID" value="ACP06394.1"/>
    <property type="molecule type" value="Genomic_DNA"/>
</dbReference>
<sequence length="36" mass="4048">MRAEKDQKLTGLLAMFKNDVDRVAQILTHSCNLSPC</sequence>
<dbReference type="KEGG" id="vcm:VCM66_2092"/>
<accession>C3LPH4</accession>